<sequence>MASSELPHDLAFKILTRTCLETLDACRVVSKTWNVMTYESSFMQSYFFQGLKNSKYISEVVSMDGCS</sequence>
<dbReference type="EMBL" id="JACXVP010000012">
    <property type="protein sequence ID" value="KAG5570199.1"/>
    <property type="molecule type" value="Genomic_DNA"/>
</dbReference>
<keyword evidence="3" id="KW-1185">Reference proteome</keyword>
<protein>
    <recommendedName>
        <fullName evidence="1">F-box domain-containing protein</fullName>
    </recommendedName>
</protein>
<dbReference type="InterPro" id="IPR001810">
    <property type="entry name" value="F-box_dom"/>
</dbReference>
<dbReference type="Proteomes" id="UP000824120">
    <property type="component" value="Chromosome 12"/>
</dbReference>
<gene>
    <name evidence="2" type="ORF">H5410_059965</name>
</gene>
<proteinExistence type="predicted"/>
<reference evidence="2 3" key="1">
    <citation type="submission" date="2020-09" db="EMBL/GenBank/DDBJ databases">
        <title>De no assembly of potato wild relative species, Solanum commersonii.</title>
        <authorList>
            <person name="Cho K."/>
        </authorList>
    </citation>
    <scope>NUCLEOTIDE SEQUENCE [LARGE SCALE GENOMIC DNA]</scope>
    <source>
        <strain evidence="2">LZ3.2</strain>
        <tissue evidence="2">Leaf</tissue>
    </source>
</reference>
<accession>A0A9J5W485</accession>
<dbReference type="InterPro" id="IPR036047">
    <property type="entry name" value="F-box-like_dom_sf"/>
</dbReference>
<name>A0A9J5W485_SOLCO</name>
<dbReference type="AlphaFoldDB" id="A0A9J5W485"/>
<evidence type="ECO:0000313" key="3">
    <source>
        <dbReference type="Proteomes" id="UP000824120"/>
    </source>
</evidence>
<comment type="caution">
    <text evidence="2">The sequence shown here is derived from an EMBL/GenBank/DDBJ whole genome shotgun (WGS) entry which is preliminary data.</text>
</comment>
<dbReference type="SUPFAM" id="SSF81383">
    <property type="entry name" value="F-box domain"/>
    <property type="match status" value="1"/>
</dbReference>
<evidence type="ECO:0000313" key="2">
    <source>
        <dbReference type="EMBL" id="KAG5570199.1"/>
    </source>
</evidence>
<dbReference type="Gene3D" id="1.20.1280.50">
    <property type="match status" value="1"/>
</dbReference>
<evidence type="ECO:0000259" key="1">
    <source>
        <dbReference type="Pfam" id="PF12937"/>
    </source>
</evidence>
<dbReference type="Pfam" id="PF12937">
    <property type="entry name" value="F-box-like"/>
    <property type="match status" value="1"/>
</dbReference>
<dbReference type="OrthoDB" id="1845982at2759"/>
<organism evidence="2 3">
    <name type="scientific">Solanum commersonii</name>
    <name type="common">Commerson's wild potato</name>
    <name type="synonym">Commerson's nightshade</name>
    <dbReference type="NCBI Taxonomy" id="4109"/>
    <lineage>
        <taxon>Eukaryota</taxon>
        <taxon>Viridiplantae</taxon>
        <taxon>Streptophyta</taxon>
        <taxon>Embryophyta</taxon>
        <taxon>Tracheophyta</taxon>
        <taxon>Spermatophyta</taxon>
        <taxon>Magnoliopsida</taxon>
        <taxon>eudicotyledons</taxon>
        <taxon>Gunneridae</taxon>
        <taxon>Pentapetalae</taxon>
        <taxon>asterids</taxon>
        <taxon>lamiids</taxon>
        <taxon>Solanales</taxon>
        <taxon>Solanaceae</taxon>
        <taxon>Solanoideae</taxon>
        <taxon>Solaneae</taxon>
        <taxon>Solanum</taxon>
    </lineage>
</organism>
<feature type="domain" description="F-box" evidence="1">
    <location>
        <begin position="4"/>
        <end position="48"/>
    </location>
</feature>